<evidence type="ECO:0000313" key="13">
    <source>
        <dbReference type="Proteomes" id="UP000253742"/>
    </source>
</evidence>
<evidence type="ECO:0000256" key="6">
    <source>
        <dbReference type="ARBA" id="ARBA00022840"/>
    </source>
</evidence>
<dbReference type="CDD" id="cd03214">
    <property type="entry name" value="ABC_Iron-Siderophores_B12_Hemin"/>
    <property type="match status" value="1"/>
</dbReference>
<dbReference type="EMBL" id="QQBH01000024">
    <property type="protein sequence ID" value="RDD85725.1"/>
    <property type="molecule type" value="Genomic_DNA"/>
</dbReference>
<feature type="region of interest" description="Disordered" evidence="10">
    <location>
        <begin position="1"/>
        <end position="22"/>
    </location>
</feature>
<evidence type="ECO:0000256" key="10">
    <source>
        <dbReference type="SAM" id="MobiDB-lite"/>
    </source>
</evidence>
<dbReference type="FunFam" id="3.40.50.300:FF:000134">
    <property type="entry name" value="Iron-enterobactin ABC transporter ATP-binding protein"/>
    <property type="match status" value="1"/>
</dbReference>
<dbReference type="Proteomes" id="UP000253742">
    <property type="component" value="Unassembled WGS sequence"/>
</dbReference>
<dbReference type="AlphaFoldDB" id="A0A369V0L5"/>
<name>A0A369V0L5_9ACTN</name>
<keyword evidence="6 12" id="KW-0067">ATP-binding</keyword>
<gene>
    <name evidence="12" type="ORF">DVZ84_28690</name>
</gene>
<dbReference type="InterPro" id="IPR003439">
    <property type="entry name" value="ABC_transporter-like_ATP-bd"/>
</dbReference>
<dbReference type="OrthoDB" id="5296765at2"/>
<evidence type="ECO:0000313" key="12">
    <source>
        <dbReference type="EMBL" id="RDD85725.1"/>
    </source>
</evidence>
<dbReference type="InterPro" id="IPR027417">
    <property type="entry name" value="P-loop_NTPase"/>
</dbReference>
<evidence type="ECO:0000256" key="3">
    <source>
        <dbReference type="ARBA" id="ARBA00022475"/>
    </source>
</evidence>
<keyword evidence="8" id="KW-0406">Ion transport</keyword>
<sequence length="291" mass="30471">MTTTMTTPSTPGPEVRSLSAGYPGRPVVGAGGEGVSLTVPAGHVAAIVGPNGCGKSTLLRTVARLHRPEAGTVLADGTDVWDLTQRRAARRVALLPQSPRAPEAVTVAGLVRYGRHPHQGLLRQWSRDDERAVREALEATGTTELAGERLDRLSGGQRQRCWLAMVLAQHTPLVLLDEPTSALDLGHVVDVLELVREVAAAGRTVVMVQHDLAAAARYADTLVAMKDGRVVAQGDPREVVDAALVRELYGLDTDILPAPGDGAPVVVPRARPAATSAVEAGPRAGRGLAPA</sequence>
<dbReference type="SUPFAM" id="SSF52540">
    <property type="entry name" value="P-loop containing nucleoside triphosphate hydrolases"/>
    <property type="match status" value="1"/>
</dbReference>
<dbReference type="InterPro" id="IPR051535">
    <property type="entry name" value="Siderophore_ABC-ATPase"/>
</dbReference>
<dbReference type="RefSeq" id="WP_114531707.1">
    <property type="nucleotide sequence ID" value="NZ_QQBH01000024.1"/>
</dbReference>
<keyword evidence="5" id="KW-0547">Nucleotide-binding</keyword>
<keyword evidence="2" id="KW-0813">Transport</keyword>
<dbReference type="Pfam" id="PF00005">
    <property type="entry name" value="ABC_tran"/>
    <property type="match status" value="1"/>
</dbReference>
<dbReference type="PANTHER" id="PTHR42771">
    <property type="entry name" value="IRON(3+)-HYDROXAMATE IMPORT ATP-BINDING PROTEIN FHUC"/>
    <property type="match status" value="1"/>
</dbReference>
<evidence type="ECO:0000259" key="11">
    <source>
        <dbReference type="PROSITE" id="PS50893"/>
    </source>
</evidence>
<keyword evidence="3" id="KW-1003">Cell membrane</keyword>
<reference evidence="12 13" key="1">
    <citation type="submission" date="2018-07" db="EMBL/GenBank/DDBJ databases">
        <title>Genome guided investigation of antibiotics producing actinomycetales strain isolated from a Macau mangrove ecosystem.</title>
        <authorList>
            <person name="Hu D."/>
        </authorList>
    </citation>
    <scope>NUCLEOTIDE SEQUENCE [LARGE SCALE GENOMIC DNA]</scope>
    <source>
        <strain evidence="12 13">2297</strain>
    </source>
</reference>
<keyword evidence="7" id="KW-0408">Iron</keyword>
<organism evidence="12 13">
    <name type="scientific">Streptomyces parvulus</name>
    <dbReference type="NCBI Taxonomy" id="146923"/>
    <lineage>
        <taxon>Bacteria</taxon>
        <taxon>Bacillati</taxon>
        <taxon>Actinomycetota</taxon>
        <taxon>Actinomycetes</taxon>
        <taxon>Kitasatosporales</taxon>
        <taxon>Streptomycetaceae</taxon>
        <taxon>Streptomyces</taxon>
    </lineage>
</organism>
<dbReference type="GO" id="GO:0016887">
    <property type="term" value="F:ATP hydrolysis activity"/>
    <property type="evidence" value="ECO:0007669"/>
    <property type="project" value="InterPro"/>
</dbReference>
<evidence type="ECO:0000256" key="8">
    <source>
        <dbReference type="ARBA" id="ARBA00023065"/>
    </source>
</evidence>
<comment type="subcellular location">
    <subcellularLocation>
        <location evidence="1">Cell membrane</location>
        <topology evidence="1">Peripheral membrane protein</topology>
    </subcellularLocation>
</comment>
<keyword evidence="9" id="KW-0472">Membrane</keyword>
<dbReference type="SMART" id="SM00382">
    <property type="entry name" value="AAA"/>
    <property type="match status" value="1"/>
</dbReference>
<evidence type="ECO:0000256" key="5">
    <source>
        <dbReference type="ARBA" id="ARBA00022741"/>
    </source>
</evidence>
<keyword evidence="4" id="KW-0410">Iron transport</keyword>
<protein>
    <submittedName>
        <fullName evidence="12">ABC transporter ATP-binding protein</fullName>
    </submittedName>
</protein>
<dbReference type="InterPro" id="IPR003593">
    <property type="entry name" value="AAA+_ATPase"/>
</dbReference>
<dbReference type="PANTHER" id="PTHR42771:SF2">
    <property type="entry name" value="IRON(3+)-HYDROXAMATE IMPORT ATP-BINDING PROTEIN FHUC"/>
    <property type="match status" value="1"/>
</dbReference>
<dbReference type="PROSITE" id="PS50893">
    <property type="entry name" value="ABC_TRANSPORTER_2"/>
    <property type="match status" value="1"/>
</dbReference>
<feature type="domain" description="ABC transporter" evidence="11">
    <location>
        <begin position="15"/>
        <end position="252"/>
    </location>
</feature>
<proteinExistence type="predicted"/>
<dbReference type="GO" id="GO:0006826">
    <property type="term" value="P:iron ion transport"/>
    <property type="evidence" value="ECO:0007669"/>
    <property type="project" value="UniProtKB-KW"/>
</dbReference>
<dbReference type="GO" id="GO:0005524">
    <property type="term" value="F:ATP binding"/>
    <property type="evidence" value="ECO:0007669"/>
    <property type="project" value="UniProtKB-KW"/>
</dbReference>
<dbReference type="GO" id="GO:0005886">
    <property type="term" value="C:plasma membrane"/>
    <property type="evidence" value="ECO:0007669"/>
    <property type="project" value="UniProtKB-SubCell"/>
</dbReference>
<evidence type="ECO:0000256" key="2">
    <source>
        <dbReference type="ARBA" id="ARBA00022448"/>
    </source>
</evidence>
<evidence type="ECO:0000256" key="4">
    <source>
        <dbReference type="ARBA" id="ARBA00022496"/>
    </source>
</evidence>
<dbReference type="Gene3D" id="3.40.50.300">
    <property type="entry name" value="P-loop containing nucleotide triphosphate hydrolases"/>
    <property type="match status" value="1"/>
</dbReference>
<accession>A0A369V0L5</accession>
<evidence type="ECO:0000256" key="1">
    <source>
        <dbReference type="ARBA" id="ARBA00004202"/>
    </source>
</evidence>
<evidence type="ECO:0000256" key="7">
    <source>
        <dbReference type="ARBA" id="ARBA00023004"/>
    </source>
</evidence>
<evidence type="ECO:0000256" key="9">
    <source>
        <dbReference type="ARBA" id="ARBA00023136"/>
    </source>
</evidence>
<comment type="caution">
    <text evidence="12">The sequence shown here is derived from an EMBL/GenBank/DDBJ whole genome shotgun (WGS) entry which is preliminary data.</text>
</comment>